<keyword evidence="3" id="KW-1185">Reference proteome</keyword>
<evidence type="ECO:0000313" key="2">
    <source>
        <dbReference type="EMBL" id="KAG6538490.1"/>
    </source>
</evidence>
<dbReference type="Pfam" id="PF09713">
    <property type="entry name" value="A_thal_3526"/>
    <property type="match status" value="1"/>
</dbReference>
<dbReference type="PANTHER" id="PTHR31871">
    <property type="entry name" value="OS02G0137100 PROTEIN"/>
    <property type="match status" value="1"/>
</dbReference>
<feature type="compositionally biased region" description="Basic and acidic residues" evidence="1">
    <location>
        <begin position="326"/>
        <end position="340"/>
    </location>
</feature>
<reference evidence="2 3" key="1">
    <citation type="submission" date="2020-08" db="EMBL/GenBank/DDBJ databases">
        <title>Plant Genome Project.</title>
        <authorList>
            <person name="Zhang R.-G."/>
        </authorList>
    </citation>
    <scope>NUCLEOTIDE SEQUENCE [LARGE SCALE GENOMIC DNA]</scope>
    <source>
        <tissue evidence="2">Rhizome</tissue>
    </source>
</reference>
<dbReference type="InterPro" id="IPR006476">
    <property type="entry name" value="CHP01589_pln"/>
</dbReference>
<protein>
    <submittedName>
        <fullName evidence="2">Uncharacterized protein</fullName>
    </submittedName>
</protein>
<feature type="region of interest" description="Disordered" evidence="1">
    <location>
        <begin position="314"/>
        <end position="353"/>
    </location>
</feature>
<dbReference type="AlphaFoldDB" id="A0A8J5IN69"/>
<comment type="caution">
    <text evidence="2">The sequence shown here is derived from an EMBL/GenBank/DDBJ whole genome shotgun (WGS) entry which is preliminary data.</text>
</comment>
<dbReference type="Proteomes" id="UP000734854">
    <property type="component" value="Unassembled WGS sequence"/>
</dbReference>
<accession>A0A8J5IN69</accession>
<evidence type="ECO:0000313" key="3">
    <source>
        <dbReference type="Proteomes" id="UP000734854"/>
    </source>
</evidence>
<dbReference type="EMBL" id="JACMSC010000001">
    <property type="protein sequence ID" value="KAG6538490.1"/>
    <property type="molecule type" value="Genomic_DNA"/>
</dbReference>
<sequence length="353" mass="38746">MASGEVRKVSREDIQLSSVHNVTDGKCPWDVDRNILQLQVGNGAMWSGLVDDLEDGAIGGGHGQFMLVGYKNDNTLHIVCTTVWQKLEEENREFFEAYHVRLIVKNQIMVFNKLLEKQVEMMQKACPSGVSSIPLPNGSNSSAMHQSPLCYIPQHTSSPAKLDGMICNGGFPNVIMNGRSSGQEGNYLGSDSSILGASMNPSTSMLSAHDSNMSTVPGMNRTIIKSEPNYLNNSEFPFSNDSSILETHQSIGDVSVGSFSSSELTGQPLNDTLLDIDTSTLGFSQIPRNFSFSDLTDDFTHCADILENYDRSPYLPHDSNNFSDSPGRELKEEDMRKLDTISEGVSYEDFGSD</sequence>
<organism evidence="2 3">
    <name type="scientific">Zingiber officinale</name>
    <name type="common">Ginger</name>
    <name type="synonym">Amomum zingiber</name>
    <dbReference type="NCBI Taxonomy" id="94328"/>
    <lineage>
        <taxon>Eukaryota</taxon>
        <taxon>Viridiplantae</taxon>
        <taxon>Streptophyta</taxon>
        <taxon>Embryophyta</taxon>
        <taxon>Tracheophyta</taxon>
        <taxon>Spermatophyta</taxon>
        <taxon>Magnoliopsida</taxon>
        <taxon>Liliopsida</taxon>
        <taxon>Zingiberales</taxon>
        <taxon>Zingiberaceae</taxon>
        <taxon>Zingiber</taxon>
    </lineage>
</organism>
<proteinExistence type="predicted"/>
<evidence type="ECO:0000256" key="1">
    <source>
        <dbReference type="SAM" id="MobiDB-lite"/>
    </source>
</evidence>
<dbReference type="PANTHER" id="PTHR31871:SF1">
    <property type="entry name" value="HISTIDINE-TRNA LIGASE"/>
    <property type="match status" value="1"/>
</dbReference>
<gene>
    <name evidence="2" type="ORF">ZIOFF_003613</name>
</gene>
<name>A0A8J5IN69_ZINOF</name>